<dbReference type="Proteomes" id="UP001162164">
    <property type="component" value="Unassembled WGS sequence"/>
</dbReference>
<comment type="caution">
    <text evidence="2">The sequence shown here is derived from an EMBL/GenBank/DDBJ whole genome shotgun (WGS) entry which is preliminary data.</text>
</comment>
<protein>
    <submittedName>
        <fullName evidence="2">Uncharacterized protein</fullName>
    </submittedName>
</protein>
<feature type="region of interest" description="Disordered" evidence="1">
    <location>
        <begin position="25"/>
        <end position="90"/>
    </location>
</feature>
<reference evidence="2" key="1">
    <citation type="journal article" date="2023" name="Insect Mol. Biol.">
        <title>Genome sequencing provides insights into the evolution of gene families encoding plant cell wall-degrading enzymes in longhorned beetles.</title>
        <authorList>
            <person name="Shin N.R."/>
            <person name="Okamura Y."/>
            <person name="Kirsch R."/>
            <person name="Pauchet Y."/>
        </authorList>
    </citation>
    <scope>NUCLEOTIDE SEQUENCE</scope>
    <source>
        <strain evidence="2">MMC_N1</strain>
    </source>
</reference>
<feature type="compositionally biased region" description="Basic and acidic residues" evidence="1">
    <location>
        <begin position="69"/>
        <end position="79"/>
    </location>
</feature>
<evidence type="ECO:0000313" key="2">
    <source>
        <dbReference type="EMBL" id="KAJ8969736.1"/>
    </source>
</evidence>
<gene>
    <name evidence="2" type="ORF">NQ317_006397</name>
</gene>
<accession>A0ABQ9IZK9</accession>
<organism evidence="2 3">
    <name type="scientific">Molorchus minor</name>
    <dbReference type="NCBI Taxonomy" id="1323400"/>
    <lineage>
        <taxon>Eukaryota</taxon>
        <taxon>Metazoa</taxon>
        <taxon>Ecdysozoa</taxon>
        <taxon>Arthropoda</taxon>
        <taxon>Hexapoda</taxon>
        <taxon>Insecta</taxon>
        <taxon>Pterygota</taxon>
        <taxon>Neoptera</taxon>
        <taxon>Endopterygota</taxon>
        <taxon>Coleoptera</taxon>
        <taxon>Polyphaga</taxon>
        <taxon>Cucujiformia</taxon>
        <taxon>Chrysomeloidea</taxon>
        <taxon>Cerambycidae</taxon>
        <taxon>Lamiinae</taxon>
        <taxon>Monochamini</taxon>
        <taxon>Molorchus</taxon>
    </lineage>
</organism>
<dbReference type="EMBL" id="JAPWTJ010001735">
    <property type="protein sequence ID" value="KAJ8969736.1"/>
    <property type="molecule type" value="Genomic_DNA"/>
</dbReference>
<sequence length="90" mass="9979">MYYQHDGAPAHYGQRVRDWLSEYFPGRSDKGSTAKENTKQVTKETSSGTETAASETSNSGAPKSRKKRSILDCQERDNVGVDGAECDEFK</sequence>
<feature type="compositionally biased region" description="Low complexity" evidence="1">
    <location>
        <begin position="43"/>
        <end position="61"/>
    </location>
</feature>
<evidence type="ECO:0000313" key="3">
    <source>
        <dbReference type="Proteomes" id="UP001162164"/>
    </source>
</evidence>
<feature type="compositionally biased region" description="Basic and acidic residues" evidence="1">
    <location>
        <begin position="27"/>
        <end position="42"/>
    </location>
</feature>
<keyword evidence="3" id="KW-1185">Reference proteome</keyword>
<proteinExistence type="predicted"/>
<name>A0ABQ9IZK9_9CUCU</name>
<evidence type="ECO:0000256" key="1">
    <source>
        <dbReference type="SAM" id="MobiDB-lite"/>
    </source>
</evidence>